<feature type="transmembrane region" description="Helical" evidence="1">
    <location>
        <begin position="6"/>
        <end position="30"/>
    </location>
</feature>
<organism evidence="2 3">
    <name type="scientific">Acinetobacter lwoffii</name>
    <dbReference type="NCBI Taxonomy" id="28090"/>
    <lineage>
        <taxon>Bacteria</taxon>
        <taxon>Pseudomonadati</taxon>
        <taxon>Pseudomonadota</taxon>
        <taxon>Gammaproteobacteria</taxon>
        <taxon>Moraxellales</taxon>
        <taxon>Moraxellaceae</taxon>
        <taxon>Acinetobacter</taxon>
    </lineage>
</organism>
<keyword evidence="1" id="KW-1133">Transmembrane helix</keyword>
<sequence>MKVSSLFELIFISLFILLVMFPIELNILVLHWDFEAKKVKSAIKNKHDQALNIDLCNLLIKT</sequence>
<gene>
    <name evidence="2" type="ORF">HNP34_001999</name>
</gene>
<keyword evidence="1" id="KW-0812">Transmembrane</keyword>
<evidence type="ECO:0008006" key="4">
    <source>
        <dbReference type="Google" id="ProtNLM"/>
    </source>
</evidence>
<comment type="caution">
    <text evidence="2">The sequence shown here is derived from an EMBL/GenBank/DDBJ whole genome shotgun (WGS) entry which is preliminary data.</text>
</comment>
<name>A0AAW3VGX2_ACILW</name>
<dbReference type="EMBL" id="JACHLA010000010">
    <property type="protein sequence ID" value="MBB6363859.1"/>
    <property type="molecule type" value="Genomic_DNA"/>
</dbReference>
<evidence type="ECO:0000256" key="1">
    <source>
        <dbReference type="SAM" id="Phobius"/>
    </source>
</evidence>
<reference evidence="2 3" key="1">
    <citation type="submission" date="2020-08" db="EMBL/GenBank/DDBJ databases">
        <title>Functional genomics of gut bacteria from endangered species of beetles.</title>
        <authorList>
            <person name="Carlos-Shanley C."/>
        </authorList>
    </citation>
    <scope>NUCLEOTIDE SEQUENCE [LARGE SCALE GENOMIC DNA]</scope>
    <source>
        <strain evidence="2 3">S00127</strain>
    </source>
</reference>
<keyword evidence="1" id="KW-0472">Membrane</keyword>
<protein>
    <recommendedName>
        <fullName evidence="4">DUF3302 domain-containing protein</fullName>
    </recommendedName>
</protein>
<dbReference type="Proteomes" id="UP000548425">
    <property type="component" value="Unassembled WGS sequence"/>
</dbReference>
<evidence type="ECO:0000313" key="3">
    <source>
        <dbReference type="Proteomes" id="UP000548425"/>
    </source>
</evidence>
<accession>A0AAW3VGX2</accession>
<dbReference type="AlphaFoldDB" id="A0AAW3VGX2"/>
<proteinExistence type="predicted"/>
<evidence type="ECO:0000313" key="2">
    <source>
        <dbReference type="EMBL" id="MBB6363859.1"/>
    </source>
</evidence>